<keyword evidence="6" id="KW-0812">Transmembrane</keyword>
<proteinExistence type="predicted"/>
<protein>
    <recommendedName>
        <fullName evidence="7">GRF-type domain-containing protein</fullName>
    </recommendedName>
</protein>
<feature type="coiled-coil region" evidence="5">
    <location>
        <begin position="60"/>
        <end position="87"/>
    </location>
</feature>
<evidence type="ECO:0000256" key="5">
    <source>
        <dbReference type="SAM" id="Coils"/>
    </source>
</evidence>
<keyword evidence="3" id="KW-0862">Zinc</keyword>
<keyword evidence="9" id="KW-1185">Reference proteome</keyword>
<feature type="domain" description="GRF-type" evidence="7">
    <location>
        <begin position="10"/>
        <end position="51"/>
    </location>
</feature>
<name>A0AAE2C9G6_9LAMI</name>
<evidence type="ECO:0000313" key="8">
    <source>
        <dbReference type="EMBL" id="KAK4413675.1"/>
    </source>
</evidence>
<dbReference type="PROSITE" id="PS51999">
    <property type="entry name" value="ZF_GRF"/>
    <property type="match status" value="1"/>
</dbReference>
<reference evidence="8" key="2">
    <citation type="journal article" date="2024" name="Plant">
        <title>Genomic evolution and insights into agronomic trait innovations of Sesamum species.</title>
        <authorList>
            <person name="Miao H."/>
            <person name="Wang L."/>
            <person name="Qu L."/>
            <person name="Liu H."/>
            <person name="Sun Y."/>
            <person name="Le M."/>
            <person name="Wang Q."/>
            <person name="Wei S."/>
            <person name="Zheng Y."/>
            <person name="Lin W."/>
            <person name="Duan Y."/>
            <person name="Cao H."/>
            <person name="Xiong S."/>
            <person name="Wang X."/>
            <person name="Wei L."/>
            <person name="Li C."/>
            <person name="Ma Q."/>
            <person name="Ju M."/>
            <person name="Zhao R."/>
            <person name="Li G."/>
            <person name="Mu C."/>
            <person name="Tian Q."/>
            <person name="Mei H."/>
            <person name="Zhang T."/>
            <person name="Gao T."/>
            <person name="Zhang H."/>
        </authorList>
    </citation>
    <scope>NUCLEOTIDE SEQUENCE</scope>
    <source>
        <strain evidence="8">3651</strain>
    </source>
</reference>
<evidence type="ECO:0000256" key="1">
    <source>
        <dbReference type="ARBA" id="ARBA00022723"/>
    </source>
</evidence>
<dbReference type="AlphaFoldDB" id="A0AAE2C9G6"/>
<sequence length="111" mass="12778">MSTVTSHIECNCSQPAVIRTSWTNENPGRRFHSCRNYKRGGCRFFQWEAPPLCARARAIVPGLLKKIDTLEAKIEEMKQRNRKWQKIVAVLASILVFLCWAMLTSPKKTDI</sequence>
<dbReference type="Proteomes" id="UP001293254">
    <property type="component" value="Unassembled WGS sequence"/>
</dbReference>
<keyword evidence="2 4" id="KW-0863">Zinc-finger</keyword>
<keyword evidence="1" id="KW-0479">Metal-binding</keyword>
<keyword evidence="6" id="KW-0472">Membrane</keyword>
<accession>A0AAE2C9G6</accession>
<organism evidence="8 9">
    <name type="scientific">Sesamum alatum</name>
    <dbReference type="NCBI Taxonomy" id="300844"/>
    <lineage>
        <taxon>Eukaryota</taxon>
        <taxon>Viridiplantae</taxon>
        <taxon>Streptophyta</taxon>
        <taxon>Embryophyta</taxon>
        <taxon>Tracheophyta</taxon>
        <taxon>Spermatophyta</taxon>
        <taxon>Magnoliopsida</taxon>
        <taxon>eudicotyledons</taxon>
        <taxon>Gunneridae</taxon>
        <taxon>Pentapetalae</taxon>
        <taxon>asterids</taxon>
        <taxon>lamiids</taxon>
        <taxon>Lamiales</taxon>
        <taxon>Pedaliaceae</taxon>
        <taxon>Sesamum</taxon>
    </lineage>
</organism>
<keyword evidence="6" id="KW-1133">Transmembrane helix</keyword>
<dbReference type="EMBL" id="JACGWO010000012">
    <property type="protein sequence ID" value="KAK4413675.1"/>
    <property type="molecule type" value="Genomic_DNA"/>
</dbReference>
<dbReference type="Pfam" id="PF06839">
    <property type="entry name" value="Zn_ribbon_GRF"/>
    <property type="match status" value="1"/>
</dbReference>
<evidence type="ECO:0000256" key="4">
    <source>
        <dbReference type="PROSITE-ProRule" id="PRU01343"/>
    </source>
</evidence>
<dbReference type="InterPro" id="IPR010666">
    <property type="entry name" value="Znf_GRF"/>
</dbReference>
<evidence type="ECO:0000313" key="9">
    <source>
        <dbReference type="Proteomes" id="UP001293254"/>
    </source>
</evidence>
<gene>
    <name evidence="8" type="ORF">Salat_2780300</name>
</gene>
<dbReference type="PANTHER" id="PTHR33248">
    <property type="entry name" value="ZINC ION-BINDING PROTEIN"/>
    <property type="match status" value="1"/>
</dbReference>
<evidence type="ECO:0000256" key="3">
    <source>
        <dbReference type="ARBA" id="ARBA00022833"/>
    </source>
</evidence>
<comment type="caution">
    <text evidence="8">The sequence shown here is derived from an EMBL/GenBank/DDBJ whole genome shotgun (WGS) entry which is preliminary data.</text>
</comment>
<reference evidence="8" key="1">
    <citation type="submission" date="2020-06" db="EMBL/GenBank/DDBJ databases">
        <authorList>
            <person name="Li T."/>
            <person name="Hu X."/>
            <person name="Zhang T."/>
            <person name="Song X."/>
            <person name="Zhang H."/>
            <person name="Dai N."/>
            <person name="Sheng W."/>
            <person name="Hou X."/>
            <person name="Wei L."/>
        </authorList>
    </citation>
    <scope>NUCLEOTIDE SEQUENCE</scope>
    <source>
        <strain evidence="8">3651</strain>
        <tissue evidence="8">Leaf</tissue>
    </source>
</reference>
<evidence type="ECO:0000256" key="2">
    <source>
        <dbReference type="ARBA" id="ARBA00022771"/>
    </source>
</evidence>
<dbReference type="GO" id="GO:0008270">
    <property type="term" value="F:zinc ion binding"/>
    <property type="evidence" value="ECO:0007669"/>
    <property type="project" value="UniProtKB-KW"/>
</dbReference>
<evidence type="ECO:0000259" key="7">
    <source>
        <dbReference type="PROSITE" id="PS51999"/>
    </source>
</evidence>
<feature type="transmembrane region" description="Helical" evidence="6">
    <location>
        <begin position="87"/>
        <end position="103"/>
    </location>
</feature>
<keyword evidence="5" id="KW-0175">Coiled coil</keyword>
<evidence type="ECO:0000256" key="6">
    <source>
        <dbReference type="SAM" id="Phobius"/>
    </source>
</evidence>